<dbReference type="OrthoDB" id="9802003at2"/>
<dbReference type="Gene3D" id="3.40.1620.10">
    <property type="entry name" value="YefM-like domain"/>
    <property type="match status" value="1"/>
</dbReference>
<reference evidence="4" key="1">
    <citation type="journal article" date="2011" name="Stand. Genomic Sci.">
        <title>Genome sequence of the filamentous, gliding Thiothrix nivea neotype strain (JP2(T)).</title>
        <authorList>
            <person name="Lapidus A."/>
            <person name="Nolan M."/>
            <person name="Lucas S."/>
            <person name="Glavina Del Rio T."/>
            <person name="Tice H."/>
            <person name="Cheng J.F."/>
            <person name="Tapia R."/>
            <person name="Han C."/>
            <person name="Goodwin L."/>
            <person name="Pitluck S."/>
            <person name="Liolios K."/>
            <person name="Pagani I."/>
            <person name="Ivanova N."/>
            <person name="Huntemann M."/>
            <person name="Mavromatis K."/>
            <person name="Mikhailova N."/>
            <person name="Pati A."/>
            <person name="Chen A."/>
            <person name="Palaniappan K."/>
            <person name="Land M."/>
            <person name="Brambilla E.M."/>
            <person name="Rohde M."/>
            <person name="Abt B."/>
            <person name="Verbarg S."/>
            <person name="Goker M."/>
            <person name="Bristow J."/>
            <person name="Eisen J.A."/>
            <person name="Markowitz V."/>
            <person name="Hugenholtz P."/>
            <person name="Kyrpides N.C."/>
            <person name="Klenk H.P."/>
            <person name="Woyke T."/>
        </authorList>
    </citation>
    <scope>NUCLEOTIDE SEQUENCE [LARGE SCALE GENOMIC DNA]</scope>
    <source>
        <strain evidence="4">ATCC 35100 / DSM 5205 / JP2</strain>
    </source>
</reference>
<name>A0A656HMU1_THINJ</name>
<dbReference type="InterPro" id="IPR036165">
    <property type="entry name" value="YefM-like_sf"/>
</dbReference>
<dbReference type="InterPro" id="IPR051405">
    <property type="entry name" value="phD/YefM_antitoxin"/>
</dbReference>
<accession>A0A656HMU1</accession>
<dbReference type="PANTHER" id="PTHR33713">
    <property type="entry name" value="ANTITOXIN YAFN-RELATED"/>
    <property type="match status" value="1"/>
</dbReference>
<dbReference type="RefSeq" id="WP_002710538.1">
    <property type="nucleotide sequence ID" value="NZ_JH651384.1"/>
</dbReference>
<evidence type="ECO:0000313" key="4">
    <source>
        <dbReference type="Proteomes" id="UP000005317"/>
    </source>
</evidence>
<comment type="similarity">
    <text evidence="1 2">Belongs to the phD/YefM antitoxin family.</text>
</comment>
<keyword evidence="4" id="KW-1185">Reference proteome</keyword>
<evidence type="ECO:0000256" key="1">
    <source>
        <dbReference type="ARBA" id="ARBA00009981"/>
    </source>
</evidence>
<comment type="function">
    <text evidence="2">Antitoxin component of a type II toxin-antitoxin (TA) system.</text>
</comment>
<dbReference type="Gene3D" id="6.10.250.330">
    <property type="match status" value="1"/>
</dbReference>
<gene>
    <name evidence="3" type="ORF">Thini_4178</name>
</gene>
<proteinExistence type="inferred from homology"/>
<dbReference type="InterPro" id="IPR006442">
    <property type="entry name" value="Antitoxin_Phd/YefM"/>
</dbReference>
<dbReference type="PANTHER" id="PTHR33713:SF6">
    <property type="entry name" value="ANTITOXIN YEFM"/>
    <property type="match status" value="1"/>
</dbReference>
<dbReference type="Proteomes" id="UP000005317">
    <property type="component" value="Unassembled WGS sequence"/>
</dbReference>
<dbReference type="NCBIfam" id="TIGR01552">
    <property type="entry name" value="phd_fam"/>
    <property type="match status" value="1"/>
</dbReference>
<dbReference type="AlphaFoldDB" id="A0A656HMU1"/>
<dbReference type="SUPFAM" id="SSF143120">
    <property type="entry name" value="YefM-like"/>
    <property type="match status" value="1"/>
</dbReference>
<evidence type="ECO:0000256" key="2">
    <source>
        <dbReference type="RuleBase" id="RU362080"/>
    </source>
</evidence>
<dbReference type="EMBL" id="JH651384">
    <property type="protein sequence ID" value="EIJ36670.1"/>
    <property type="molecule type" value="Genomic_DNA"/>
</dbReference>
<evidence type="ECO:0000313" key="3">
    <source>
        <dbReference type="EMBL" id="EIJ36670.1"/>
    </source>
</evidence>
<sequence>MQAVTYSEARNNLATMLDRAVDDHETIIITRKHGRNAVLMSLEDFNAWKETEHLLKSPNNAKRLLQSLENARKGQSLTDRELVE</sequence>
<protein>
    <recommendedName>
        <fullName evidence="2">Antitoxin</fullName>
    </recommendedName>
</protein>
<dbReference type="Pfam" id="PF02604">
    <property type="entry name" value="PhdYeFM_antitox"/>
    <property type="match status" value="1"/>
</dbReference>
<organism evidence="3 4">
    <name type="scientific">Thiothrix nivea (strain ATCC 35100 / DSM 5205 / JP2)</name>
    <dbReference type="NCBI Taxonomy" id="870187"/>
    <lineage>
        <taxon>Bacteria</taxon>
        <taxon>Pseudomonadati</taxon>
        <taxon>Pseudomonadota</taxon>
        <taxon>Gammaproteobacteria</taxon>
        <taxon>Thiotrichales</taxon>
        <taxon>Thiotrichaceae</taxon>
        <taxon>Thiothrix</taxon>
    </lineage>
</organism>